<evidence type="ECO:0000313" key="15">
    <source>
        <dbReference type="EMBL" id="KAF7269483.1"/>
    </source>
</evidence>
<dbReference type="Gene3D" id="3.90.1150.10">
    <property type="entry name" value="Aspartate Aminotransferase, domain 1"/>
    <property type="match status" value="1"/>
</dbReference>
<keyword evidence="16" id="KW-1185">Reference proteome</keyword>
<dbReference type="EC" id="2.3.1.50" evidence="5"/>
<comment type="similarity">
    <text evidence="4">Belongs to the class-II pyridoxal-phosphate-dependent aminotransferase family.</text>
</comment>
<keyword evidence="8" id="KW-0746">Sphingolipid metabolism</keyword>
<feature type="domain" description="Aminotransferase class I/classII large" evidence="14">
    <location>
        <begin position="48"/>
        <end position="388"/>
    </location>
</feature>
<evidence type="ECO:0000256" key="2">
    <source>
        <dbReference type="ARBA" id="ARBA00004760"/>
    </source>
</evidence>
<evidence type="ECO:0000256" key="10">
    <source>
        <dbReference type="ARBA" id="ARBA00023315"/>
    </source>
</evidence>
<dbReference type="SUPFAM" id="SSF53383">
    <property type="entry name" value="PLP-dependent transferases"/>
    <property type="match status" value="1"/>
</dbReference>
<dbReference type="InterPro" id="IPR015421">
    <property type="entry name" value="PyrdxlP-dep_Trfase_major"/>
</dbReference>
<dbReference type="PANTHER" id="PTHR13693:SF2">
    <property type="entry name" value="SERINE PALMITOYLTRANSFERASE 1"/>
    <property type="match status" value="1"/>
</dbReference>
<evidence type="ECO:0000313" key="16">
    <source>
        <dbReference type="Proteomes" id="UP000625711"/>
    </source>
</evidence>
<keyword evidence="9" id="KW-0443">Lipid metabolism</keyword>
<dbReference type="PANTHER" id="PTHR13693">
    <property type="entry name" value="CLASS II AMINOTRANSFERASE/8-AMINO-7-OXONONANOATE SYNTHASE"/>
    <property type="match status" value="1"/>
</dbReference>
<dbReference type="Gene3D" id="3.40.640.10">
    <property type="entry name" value="Type I PLP-dependent aspartate aminotransferase-like (Major domain)"/>
    <property type="match status" value="1"/>
</dbReference>
<sequence length="402" mass="45550">MPSSKTPYIDEKLFQERLTAFNPEPLVKYDKIKDKQDIEIECIKENNDVIDLAKTNFLNVLNNDDIKNKSEEIIRKYGVGTCGPRAFYGTTDIHLKLEDHIAKFLNMDEAIVYSYGFVAISSSIAAYCKKSDIVFTHRDCNIAIKQGLQMAKSKVIYFDHGNTDSFTTEVEKIVESEKDKKKLARKFLIVEGVSWKTGQIVCLPELLKVAEENKIRVFLEESYSIGILGKTGKGLLEHFKIEPYRVDLIISTLESAIGSIGGFCAGSHTAIEHQRLSGNGYIFSASLPTYLVQACIESINLITEETAKKLKVLSEHFHSTLTEIGYEVLSDPLSAFKVFTINEKDEEKKRYKEQKVYQFCKNNGLYLIYQENGLIANLNITLADHKEKYAKVQNILSDAFSQ</sequence>
<dbReference type="InterPro" id="IPR015424">
    <property type="entry name" value="PyrdxlP-dep_Trfase"/>
</dbReference>
<evidence type="ECO:0000259" key="14">
    <source>
        <dbReference type="Pfam" id="PF00155"/>
    </source>
</evidence>
<dbReference type="InterPro" id="IPR050087">
    <property type="entry name" value="AON_synthase_class-II"/>
</dbReference>
<proteinExistence type="inferred from homology"/>
<dbReference type="Pfam" id="PF00155">
    <property type="entry name" value="Aminotran_1_2"/>
    <property type="match status" value="1"/>
</dbReference>
<keyword evidence="7" id="KW-0663">Pyridoxal phosphate</keyword>
<dbReference type="GO" id="GO:0005783">
    <property type="term" value="C:endoplasmic reticulum"/>
    <property type="evidence" value="ECO:0007669"/>
    <property type="project" value="TreeGrafter"/>
</dbReference>
<dbReference type="OrthoDB" id="3168162at2759"/>
<evidence type="ECO:0000256" key="7">
    <source>
        <dbReference type="ARBA" id="ARBA00022898"/>
    </source>
</evidence>
<dbReference type="Proteomes" id="UP000625711">
    <property type="component" value="Unassembled WGS sequence"/>
</dbReference>
<evidence type="ECO:0000256" key="12">
    <source>
        <dbReference type="ARBA" id="ARBA00041765"/>
    </source>
</evidence>
<gene>
    <name evidence="15" type="ORF">GWI33_017481</name>
</gene>
<evidence type="ECO:0000256" key="4">
    <source>
        <dbReference type="ARBA" id="ARBA00008392"/>
    </source>
</evidence>
<dbReference type="GO" id="GO:0046512">
    <property type="term" value="P:sphingosine biosynthetic process"/>
    <property type="evidence" value="ECO:0007669"/>
    <property type="project" value="TreeGrafter"/>
</dbReference>
<evidence type="ECO:0000256" key="8">
    <source>
        <dbReference type="ARBA" id="ARBA00022919"/>
    </source>
</evidence>
<comment type="cofactor">
    <cofactor evidence="1">
        <name>pyridoxal 5'-phosphate</name>
        <dbReference type="ChEBI" id="CHEBI:597326"/>
    </cofactor>
</comment>
<comment type="caution">
    <text evidence="15">The sequence shown here is derived from an EMBL/GenBank/DDBJ whole genome shotgun (WGS) entry which is preliminary data.</text>
</comment>
<evidence type="ECO:0000256" key="3">
    <source>
        <dbReference type="ARBA" id="ARBA00004991"/>
    </source>
</evidence>
<protein>
    <recommendedName>
        <fullName evidence="11">Serine palmitoyltransferase 1</fullName>
        <ecNumber evidence="5">2.3.1.50</ecNumber>
    </recommendedName>
    <alternativeName>
        <fullName evidence="12">Long chain base biosynthesis protein 1</fullName>
    </alternativeName>
    <alternativeName>
        <fullName evidence="13">Serine-palmitoyl-CoA transferase 1</fullName>
    </alternativeName>
</protein>
<dbReference type="GO" id="GO:0046513">
    <property type="term" value="P:ceramide biosynthetic process"/>
    <property type="evidence" value="ECO:0007669"/>
    <property type="project" value="TreeGrafter"/>
</dbReference>
<dbReference type="EMBL" id="JAACXV010014223">
    <property type="protein sequence ID" value="KAF7269483.1"/>
    <property type="molecule type" value="Genomic_DNA"/>
</dbReference>
<comment type="pathway">
    <text evidence="2">Lipid metabolism; sphingolipid metabolism.</text>
</comment>
<dbReference type="GO" id="GO:0030170">
    <property type="term" value="F:pyridoxal phosphate binding"/>
    <property type="evidence" value="ECO:0007669"/>
    <property type="project" value="InterPro"/>
</dbReference>
<evidence type="ECO:0000256" key="13">
    <source>
        <dbReference type="ARBA" id="ARBA00042649"/>
    </source>
</evidence>
<keyword evidence="10" id="KW-0012">Acyltransferase</keyword>
<dbReference type="GO" id="GO:0016020">
    <property type="term" value="C:membrane"/>
    <property type="evidence" value="ECO:0007669"/>
    <property type="project" value="GOC"/>
</dbReference>
<dbReference type="InterPro" id="IPR004839">
    <property type="entry name" value="Aminotransferase_I/II_large"/>
</dbReference>
<evidence type="ECO:0000256" key="11">
    <source>
        <dbReference type="ARBA" id="ARBA00041066"/>
    </source>
</evidence>
<reference evidence="15" key="1">
    <citation type="submission" date="2020-08" db="EMBL/GenBank/DDBJ databases">
        <title>Genome sequencing and assembly of the red palm weevil Rhynchophorus ferrugineus.</title>
        <authorList>
            <person name="Dias G.B."/>
            <person name="Bergman C.M."/>
            <person name="Manee M."/>
        </authorList>
    </citation>
    <scope>NUCLEOTIDE SEQUENCE</scope>
    <source>
        <strain evidence="15">AA-2017</strain>
        <tissue evidence="15">Whole larva</tissue>
    </source>
</reference>
<keyword evidence="6" id="KW-0808">Transferase</keyword>
<dbReference type="GO" id="GO:0004758">
    <property type="term" value="F:serine C-palmitoyltransferase activity"/>
    <property type="evidence" value="ECO:0007669"/>
    <property type="project" value="UniProtKB-EC"/>
</dbReference>
<comment type="pathway">
    <text evidence="3">Sphingolipid metabolism.</text>
</comment>
<accession>A0A834HYN8</accession>
<evidence type="ECO:0000256" key="1">
    <source>
        <dbReference type="ARBA" id="ARBA00001933"/>
    </source>
</evidence>
<dbReference type="InterPro" id="IPR015422">
    <property type="entry name" value="PyrdxlP-dep_Trfase_small"/>
</dbReference>
<dbReference type="AlphaFoldDB" id="A0A834HYN8"/>
<evidence type="ECO:0000256" key="9">
    <source>
        <dbReference type="ARBA" id="ARBA00023098"/>
    </source>
</evidence>
<name>A0A834HYN8_RHYFE</name>
<evidence type="ECO:0000256" key="5">
    <source>
        <dbReference type="ARBA" id="ARBA00013220"/>
    </source>
</evidence>
<evidence type="ECO:0000256" key="6">
    <source>
        <dbReference type="ARBA" id="ARBA00022679"/>
    </source>
</evidence>
<organism evidence="15 16">
    <name type="scientific">Rhynchophorus ferrugineus</name>
    <name type="common">Red palm weevil</name>
    <name type="synonym">Curculio ferrugineus</name>
    <dbReference type="NCBI Taxonomy" id="354439"/>
    <lineage>
        <taxon>Eukaryota</taxon>
        <taxon>Metazoa</taxon>
        <taxon>Ecdysozoa</taxon>
        <taxon>Arthropoda</taxon>
        <taxon>Hexapoda</taxon>
        <taxon>Insecta</taxon>
        <taxon>Pterygota</taxon>
        <taxon>Neoptera</taxon>
        <taxon>Endopterygota</taxon>
        <taxon>Coleoptera</taxon>
        <taxon>Polyphaga</taxon>
        <taxon>Cucujiformia</taxon>
        <taxon>Curculionidae</taxon>
        <taxon>Dryophthorinae</taxon>
        <taxon>Rhynchophorus</taxon>
    </lineage>
</organism>